<gene>
    <name evidence="1" type="ORF">OUZ56_011430</name>
</gene>
<proteinExistence type="predicted"/>
<name>A0ABQ9Z041_9CRUS</name>
<protein>
    <submittedName>
        <fullName evidence="1">Uncharacterized protein</fullName>
    </submittedName>
</protein>
<reference evidence="1 2" key="1">
    <citation type="journal article" date="2023" name="Nucleic Acids Res.">
        <title>The hologenome of Daphnia magna reveals possible DNA methylation and microbiome-mediated evolution of the host genome.</title>
        <authorList>
            <person name="Chaturvedi A."/>
            <person name="Li X."/>
            <person name="Dhandapani V."/>
            <person name="Marshall H."/>
            <person name="Kissane S."/>
            <person name="Cuenca-Cambronero M."/>
            <person name="Asole G."/>
            <person name="Calvet F."/>
            <person name="Ruiz-Romero M."/>
            <person name="Marangio P."/>
            <person name="Guigo R."/>
            <person name="Rago D."/>
            <person name="Mirbahai L."/>
            <person name="Eastwood N."/>
            <person name="Colbourne J.K."/>
            <person name="Zhou J."/>
            <person name="Mallon E."/>
            <person name="Orsini L."/>
        </authorList>
    </citation>
    <scope>NUCLEOTIDE SEQUENCE [LARGE SCALE GENOMIC DNA]</scope>
    <source>
        <strain evidence="1">LRV0_1</strain>
    </source>
</reference>
<comment type="caution">
    <text evidence="1">The sequence shown here is derived from an EMBL/GenBank/DDBJ whole genome shotgun (WGS) entry which is preliminary data.</text>
</comment>
<sequence length="83" mass="9091">MITPDDNQKEKKGKRAACQCHLGTKGRGISCTRTVYRVPCTGISWKTIVEWLAPPPKGSSLTDVFHEARSTPSQAGREGMCTK</sequence>
<dbReference type="Proteomes" id="UP001234178">
    <property type="component" value="Unassembled WGS sequence"/>
</dbReference>
<keyword evidence="2" id="KW-1185">Reference proteome</keyword>
<dbReference type="EMBL" id="JAOYFB010000002">
    <property type="protein sequence ID" value="KAK4006276.1"/>
    <property type="molecule type" value="Genomic_DNA"/>
</dbReference>
<organism evidence="1 2">
    <name type="scientific">Daphnia magna</name>
    <dbReference type="NCBI Taxonomy" id="35525"/>
    <lineage>
        <taxon>Eukaryota</taxon>
        <taxon>Metazoa</taxon>
        <taxon>Ecdysozoa</taxon>
        <taxon>Arthropoda</taxon>
        <taxon>Crustacea</taxon>
        <taxon>Branchiopoda</taxon>
        <taxon>Diplostraca</taxon>
        <taxon>Cladocera</taxon>
        <taxon>Anomopoda</taxon>
        <taxon>Daphniidae</taxon>
        <taxon>Daphnia</taxon>
    </lineage>
</organism>
<evidence type="ECO:0000313" key="2">
    <source>
        <dbReference type="Proteomes" id="UP001234178"/>
    </source>
</evidence>
<evidence type="ECO:0000313" key="1">
    <source>
        <dbReference type="EMBL" id="KAK4006276.1"/>
    </source>
</evidence>
<accession>A0ABQ9Z041</accession>